<feature type="signal peptide" evidence="2">
    <location>
        <begin position="1"/>
        <end position="15"/>
    </location>
</feature>
<keyword evidence="4" id="KW-1185">Reference proteome</keyword>
<name>A0A5N4C3F5_CAMDR</name>
<dbReference type="AlphaFoldDB" id="A0A5N4C3F5"/>
<feature type="coiled-coil region" evidence="1">
    <location>
        <begin position="107"/>
        <end position="134"/>
    </location>
</feature>
<protein>
    <submittedName>
        <fullName evidence="3">Protein WWC3</fullName>
    </submittedName>
</protein>
<sequence>MNILVILLEVTYVLTLFISELTQIEDPREQWRREQERMLKEYLIVAQEALNAKKEIYQIKQQRFELAQEEYQQLHKMCEDDSRSYASCFSGYSANTKYDPYQIKAEIASRRDRLSRLKRELTQMKQELQYKEKGVETLQEIDRKMSSAHTNYKLDEAQAIMSELRTIKKAICTGEKERRDLMQKQPSVCRGTHTGPVHPAGMRLVLSVVALLLGLASTVTEPLALVGMCLNSAAFTCFILFQSLAKLTDGFKNSFSLTEPLQEFPHNPGDSLPQQFCDAGSQTDIIGEFVFDDKTRLVDRVRLNWQYEEAKKR</sequence>
<evidence type="ECO:0000256" key="1">
    <source>
        <dbReference type="SAM" id="Coils"/>
    </source>
</evidence>
<organism evidence="3 4">
    <name type="scientific">Camelus dromedarius</name>
    <name type="common">Dromedary</name>
    <name type="synonym">Arabian camel</name>
    <dbReference type="NCBI Taxonomy" id="9838"/>
    <lineage>
        <taxon>Eukaryota</taxon>
        <taxon>Metazoa</taxon>
        <taxon>Chordata</taxon>
        <taxon>Craniata</taxon>
        <taxon>Vertebrata</taxon>
        <taxon>Euteleostomi</taxon>
        <taxon>Mammalia</taxon>
        <taxon>Eutheria</taxon>
        <taxon>Laurasiatheria</taxon>
        <taxon>Artiodactyla</taxon>
        <taxon>Tylopoda</taxon>
        <taxon>Camelidae</taxon>
        <taxon>Camelus</taxon>
    </lineage>
</organism>
<dbReference type="Proteomes" id="UP000299084">
    <property type="component" value="Unassembled WGS sequence"/>
</dbReference>
<evidence type="ECO:0000256" key="2">
    <source>
        <dbReference type="SAM" id="SignalP"/>
    </source>
</evidence>
<gene>
    <name evidence="3" type="ORF">Cadr_000003751</name>
</gene>
<evidence type="ECO:0000313" key="4">
    <source>
        <dbReference type="Proteomes" id="UP000299084"/>
    </source>
</evidence>
<accession>A0A5N4C3F5</accession>
<keyword evidence="2" id="KW-0732">Signal</keyword>
<comment type="caution">
    <text evidence="3">The sequence shown here is derived from an EMBL/GenBank/DDBJ whole genome shotgun (WGS) entry which is preliminary data.</text>
</comment>
<dbReference type="EMBL" id="JWIN03000037">
    <property type="protein sequence ID" value="KAB1253378.1"/>
    <property type="molecule type" value="Genomic_DNA"/>
</dbReference>
<evidence type="ECO:0000313" key="3">
    <source>
        <dbReference type="EMBL" id="KAB1253378.1"/>
    </source>
</evidence>
<proteinExistence type="predicted"/>
<keyword evidence="1" id="KW-0175">Coiled coil</keyword>
<reference evidence="3 4" key="1">
    <citation type="journal article" date="2019" name="Mol. Ecol. Resour.">
        <title>Improving Illumina assemblies with Hi-C and long reads: an example with the North African dromedary.</title>
        <authorList>
            <person name="Elbers J.P."/>
            <person name="Rogers M.F."/>
            <person name="Perelman P.L."/>
            <person name="Proskuryakova A.A."/>
            <person name="Serdyukova N.A."/>
            <person name="Johnson W.E."/>
            <person name="Horin P."/>
            <person name="Corander J."/>
            <person name="Murphy D."/>
            <person name="Burger P.A."/>
        </authorList>
    </citation>
    <scope>NUCLEOTIDE SEQUENCE [LARGE SCALE GENOMIC DNA]</scope>
    <source>
        <strain evidence="3">Drom800</strain>
        <tissue evidence="3">Blood</tissue>
    </source>
</reference>
<feature type="chain" id="PRO_5024457520" evidence="2">
    <location>
        <begin position="16"/>
        <end position="313"/>
    </location>
</feature>